<protein>
    <submittedName>
        <fullName evidence="5">Methyltransferase domain-containing protein</fullName>
    </submittedName>
</protein>
<feature type="domain" description="Methyltransferase" evidence="4">
    <location>
        <begin position="93"/>
        <end position="186"/>
    </location>
</feature>
<evidence type="ECO:0000259" key="4">
    <source>
        <dbReference type="Pfam" id="PF13649"/>
    </source>
</evidence>
<dbReference type="STRING" id="1612308.SAMN05444581_101560"/>
<dbReference type="GO" id="GO:0008168">
    <property type="term" value="F:methyltransferase activity"/>
    <property type="evidence" value="ECO:0007669"/>
    <property type="project" value="UniProtKB-KW"/>
</dbReference>
<dbReference type="AlphaFoldDB" id="A0A1I3WFD0"/>
<evidence type="ECO:0000313" key="6">
    <source>
        <dbReference type="Proteomes" id="UP000198755"/>
    </source>
</evidence>
<sequence length="248" mass="26832">MDNERSHDPESPEFAMRRAQARKTIDALDPAMRLAEAPAAGPLADPRRRDWFEAVYALAKGDPAAVPWAALAPHPLTRSFVNLQARGLAGLRVLDVGCGLGDNSECFAEAGAQVTAFDLVAASIEWAKRRFPDSPVAYRTADLFDPPQEWRGGFGLVHECYTLQALPGSLLPEALAALAGFLAPGGSLLVISRARDEDEDAAGPPWPLPRSFVAEAERQGLRPLAIEDISAMAGLRSRHWRALFSRAD</sequence>
<dbReference type="GO" id="GO:0032259">
    <property type="term" value="P:methylation"/>
    <property type="evidence" value="ECO:0007669"/>
    <property type="project" value="UniProtKB-KW"/>
</dbReference>
<dbReference type="PANTHER" id="PTHR43464">
    <property type="entry name" value="METHYLTRANSFERASE"/>
    <property type="match status" value="1"/>
</dbReference>
<proteinExistence type="predicted"/>
<keyword evidence="3" id="KW-0949">S-adenosyl-L-methionine</keyword>
<reference evidence="5 6" key="1">
    <citation type="submission" date="2016-10" db="EMBL/GenBank/DDBJ databases">
        <authorList>
            <person name="de Groot N.N."/>
        </authorList>
    </citation>
    <scope>NUCLEOTIDE SEQUENCE [LARGE SCALE GENOMIC DNA]</scope>
    <source>
        <strain evidence="5 6">NE2</strain>
    </source>
</reference>
<name>A0A1I3WFD0_9HYPH</name>
<keyword evidence="6" id="KW-1185">Reference proteome</keyword>
<dbReference type="InterPro" id="IPR029063">
    <property type="entry name" value="SAM-dependent_MTases_sf"/>
</dbReference>
<evidence type="ECO:0000256" key="3">
    <source>
        <dbReference type="ARBA" id="ARBA00022691"/>
    </source>
</evidence>
<dbReference type="Proteomes" id="UP000198755">
    <property type="component" value="Unassembled WGS sequence"/>
</dbReference>
<accession>A0A1I3WFD0</accession>
<evidence type="ECO:0000256" key="2">
    <source>
        <dbReference type="ARBA" id="ARBA00022679"/>
    </source>
</evidence>
<dbReference type="CDD" id="cd02440">
    <property type="entry name" value="AdoMet_MTases"/>
    <property type="match status" value="1"/>
</dbReference>
<dbReference type="Pfam" id="PF13649">
    <property type="entry name" value="Methyltransf_25"/>
    <property type="match status" value="1"/>
</dbReference>
<dbReference type="OrthoDB" id="189743at2"/>
<dbReference type="EMBL" id="FOSN01000001">
    <property type="protein sequence ID" value="SFK05889.1"/>
    <property type="molecule type" value="Genomic_DNA"/>
</dbReference>
<evidence type="ECO:0000256" key="1">
    <source>
        <dbReference type="ARBA" id="ARBA00022603"/>
    </source>
</evidence>
<gene>
    <name evidence="5" type="ORF">SAMN05444581_101560</name>
</gene>
<dbReference type="SUPFAM" id="SSF53335">
    <property type="entry name" value="S-adenosyl-L-methionine-dependent methyltransferases"/>
    <property type="match status" value="1"/>
</dbReference>
<keyword evidence="1 5" id="KW-0489">Methyltransferase</keyword>
<evidence type="ECO:0000313" key="5">
    <source>
        <dbReference type="EMBL" id="SFK05889.1"/>
    </source>
</evidence>
<dbReference type="InterPro" id="IPR041698">
    <property type="entry name" value="Methyltransf_25"/>
</dbReference>
<dbReference type="Gene3D" id="3.40.50.150">
    <property type="entry name" value="Vaccinia Virus protein VP39"/>
    <property type="match status" value="1"/>
</dbReference>
<keyword evidence="2 5" id="KW-0808">Transferase</keyword>
<dbReference type="PANTHER" id="PTHR43464:SF19">
    <property type="entry name" value="UBIQUINONE BIOSYNTHESIS O-METHYLTRANSFERASE, MITOCHONDRIAL"/>
    <property type="match status" value="1"/>
</dbReference>
<organism evidence="5 6">
    <name type="scientific">Methylocapsa palsarum</name>
    <dbReference type="NCBI Taxonomy" id="1612308"/>
    <lineage>
        <taxon>Bacteria</taxon>
        <taxon>Pseudomonadati</taxon>
        <taxon>Pseudomonadota</taxon>
        <taxon>Alphaproteobacteria</taxon>
        <taxon>Hyphomicrobiales</taxon>
        <taxon>Beijerinckiaceae</taxon>
        <taxon>Methylocapsa</taxon>
    </lineage>
</organism>